<dbReference type="Proteomes" id="UP000887576">
    <property type="component" value="Unplaced"/>
</dbReference>
<proteinExistence type="predicted"/>
<accession>A0AC34Q5Y1</accession>
<organism evidence="1 2">
    <name type="scientific">Panagrolaimus sp. JU765</name>
    <dbReference type="NCBI Taxonomy" id="591449"/>
    <lineage>
        <taxon>Eukaryota</taxon>
        <taxon>Metazoa</taxon>
        <taxon>Ecdysozoa</taxon>
        <taxon>Nematoda</taxon>
        <taxon>Chromadorea</taxon>
        <taxon>Rhabditida</taxon>
        <taxon>Tylenchina</taxon>
        <taxon>Panagrolaimomorpha</taxon>
        <taxon>Panagrolaimoidea</taxon>
        <taxon>Panagrolaimidae</taxon>
        <taxon>Panagrolaimus</taxon>
    </lineage>
</organism>
<dbReference type="WBParaSite" id="JU765_v2.g13177.t1">
    <property type="protein sequence ID" value="JU765_v2.g13177.t1"/>
    <property type="gene ID" value="JU765_v2.g13177"/>
</dbReference>
<evidence type="ECO:0000313" key="1">
    <source>
        <dbReference type="Proteomes" id="UP000887576"/>
    </source>
</evidence>
<protein>
    <submittedName>
        <fullName evidence="2">Ras-GAP domain-containing protein</fullName>
    </submittedName>
</protein>
<name>A0AC34Q5Y1_9BILA</name>
<evidence type="ECO:0000313" key="2">
    <source>
        <dbReference type="WBParaSite" id="JU765_v2.g13177.t1"/>
    </source>
</evidence>
<sequence length="2472" mass="276857">MQSSLSSGVGRPISSSISSQFQKQKPVEWISSLIQRYQDQLPTNTGKPIDRETRQLLNTSHTCIINVSKHHLHLVILALVRVLKGVNSSRWTSEVALSQSRMIVLQTLLECLNEAEPISGRNVERECCMKNVLEEMWILINCTRSGTIKNKALAIVARVGALHSGLMLNRLERALQALKAEESDEEQNDLALAHINIMSNVVHQMWPVRKEHIEIVCNMLSSVLWKWIEGNPAQFSSLQHTSNSQIFEVCDALFLAMNTYELRRRAICWPVQMMLIAISPVGLCSMDSNIQECDNSLVNLPPIVVAKKQFLDTVVAVVQSYVTNPRPIWSGQVQYACHAAVNLCKCATFVTLSDFFIFTFVQSLIEHVKSVLLTGSRPREMDRKILVDCFVSLFRLKFDNDMFRVCLTSSQSILQLVLVEALIIISTQPRLHWWPKIDMIMSRSDQLRALLMSVIEKVLESDPISSSSGHLPLSVSRSWQKMSGKFRVERNSTYAANGSDTSCSQQRLLIALLKLITTQPLLLIRQRGKEDEGCIDSIVSALVLLIDHPQLHSGAMQALLALHSVIPYWNSTSPKHAMQSFFTVGSHMLFSVCQKLIHFQIPNAEHVITWMKAIMQYRIDFVKRHHDLVTEDLVDAMTAQSLIKFEAVCFLYLWSCDSDMVLCALSLFELNAVHTAQICSNLASPLSAHLSSASNIITAGRVVLQKSVYRHLRTLPYCNAALNEAWHESYRIWDLFTNHLVSGSKDQIEFIEHVTRIAAYSAATTDGSQSMVDVWANISGFLCSLSHLVYANEQNHVTSFLSKLLSVLRVESANMKDVMCKNVKELVSFEMDYSLDHFILHIISVHLMQHTSNGQFVEHIIYILKNMLSRRSVVVLKTESTIQIISALLAHAEQPGIRLDQISHAETISNKSAGSGNSSGSQATTKAITLVKKLSGLISLIIDNSTTQKMPNQIQSRLIEYFVNTLSALPGYSNSALKCEATLSALQALSKLLGSMSISLSPLNFNKIFNLLVETFNHAFSSTQFNQTAPPEVPGTLLLPSTTNSGNENSGFSSPDVIANIEDTALNAVAHVVGSNLELGISRLIDTAWTGEPKLRRWILEAICRVLSQKSSGNANTLSEVNAQQCELLKLITIISDEGSLPLVNALINALPNDNVDQLSRVLVIAFSERHLLSELLWTVLIREAECVMSPSTLFRGSSLAAKIISYCFRVFGVSYLYETLSPLFQMMQKTPDRSYEIEQDRLPSGTTAEAGIEATLQVAELAFNLILQSESKFPFQLKSVCHAIYHVINSRFPGCGLSALGKILFLRFFNPVIVSPYESQMIGRRPTKAMSRGLTLISKILQTTVNQPTHPKESSMIHFQQLMLSKIDAVNNFLSTVALNETAETWMDNEITTQPSVNLPLLQNIHELFSKNRCEIVQHLRLLATHTNLCSRIDALLHALPDQLPSRQLLALNDSCDPSLPAFYQINSEHHSNSAPIFILVLRRVLSSDLDTIKKQIEERHSKGKFICVVDCLCCEYPANLAKLFPANVLQSIERFIVLFCSPKIFTQLNDAHFSKLPIFFDLSSIAVHYDSLPPLTLRQMSTQAFSVYRAKILSANETDVVVKLIDNTVKLDREARWRGRPITVSEIFPCAAFEQIELINDKTVTFLINENHIISLRLEKAREFVDKIFIMRSKNSVAVCADAHIHLQANYKDVITLSLVNMMDQDVLVRCVAYRLLNTLTTTLNLDISSHVQEAPCVCVPTNPATFLMPIIDILVENQPTLLLNMLPKIVHHPNASSLIGATINAWKILGKLENEQLNELFTLLISATSMHTPFSSLILSNVWPIIGEQTTILDSLLTYMLRSSHSLQLLTEISQSLVTKSCAFSNIVINRIMGELSSTTDNNLPKLLALLLVMSFDLSQIDIENQLANIMHVTTCLAGNSSRFIRCTIFAITSNIFHGFGANTKYKFTEEFHRCLSIFLRQLNSEETLRLFNVLDYGSGPNVVDAVMKMINEHDDNEIYAKSASEDSSSDHQPSDVSHEEDNKQQVSLSNIHQLVSLMMAMVADIEKAMENKREWLVEWRSMTRHWVFQPTFPPNLQIRALIAYSCLATSVSDADIKAIVSMLLQVVKRRESLTSISGVTLSLIRLHTLTTSNCAVHRFVFWIAILLFQLEHATIYEYAIQLLHANLVNLDQMGVFEHTSIEKMAMESRVHLEWDLKALDQYAGLSFKANFNFALVGYLLKGLRQPFLSTKVSQLLQLLLRITAKCSHSNPFILTKETLPYLLALLPFDEKVQQRFRLSSNPDQQNTRCVLQPQWTIQGLQPPDVFTENPVINVWNEDEEEETTILLDPNIINEEQLQSLTVTVLAILARSCPNVHIVLDYLLEAVSVFPSVVPVIECLLDQKIVGLVQSCHSVQMLSTVVKLIETSALEDSPAGITPQQVCSFLQQSGFAGLWRYAGAFLSPRASRQAINANLVSCLECIVACLGST</sequence>
<reference evidence="2" key="1">
    <citation type="submission" date="2022-11" db="UniProtKB">
        <authorList>
            <consortium name="WormBaseParasite"/>
        </authorList>
    </citation>
    <scope>IDENTIFICATION</scope>
</reference>